<proteinExistence type="predicted"/>
<evidence type="ECO:0000313" key="3">
    <source>
        <dbReference type="Proteomes" id="UP000801492"/>
    </source>
</evidence>
<evidence type="ECO:0000313" key="2">
    <source>
        <dbReference type="EMBL" id="KAF2905014.1"/>
    </source>
</evidence>
<name>A0A8K0DJ12_IGNLU</name>
<keyword evidence="3" id="KW-1185">Reference proteome</keyword>
<comment type="caution">
    <text evidence="2">The sequence shown here is derived from an EMBL/GenBank/DDBJ whole genome shotgun (WGS) entry which is preliminary data.</text>
</comment>
<feature type="compositionally biased region" description="Basic and acidic residues" evidence="1">
    <location>
        <begin position="76"/>
        <end position="94"/>
    </location>
</feature>
<feature type="region of interest" description="Disordered" evidence="1">
    <location>
        <begin position="76"/>
        <end position="122"/>
    </location>
</feature>
<organism evidence="2 3">
    <name type="scientific">Ignelater luminosus</name>
    <name type="common">Cucubano</name>
    <name type="synonym">Pyrophorus luminosus</name>
    <dbReference type="NCBI Taxonomy" id="2038154"/>
    <lineage>
        <taxon>Eukaryota</taxon>
        <taxon>Metazoa</taxon>
        <taxon>Ecdysozoa</taxon>
        <taxon>Arthropoda</taxon>
        <taxon>Hexapoda</taxon>
        <taxon>Insecta</taxon>
        <taxon>Pterygota</taxon>
        <taxon>Neoptera</taxon>
        <taxon>Endopterygota</taxon>
        <taxon>Coleoptera</taxon>
        <taxon>Polyphaga</taxon>
        <taxon>Elateriformia</taxon>
        <taxon>Elateroidea</taxon>
        <taxon>Elateridae</taxon>
        <taxon>Agrypninae</taxon>
        <taxon>Pyrophorini</taxon>
        <taxon>Ignelater</taxon>
    </lineage>
</organism>
<accession>A0A8K0DJ12</accession>
<gene>
    <name evidence="2" type="ORF">ILUMI_01161</name>
</gene>
<dbReference type="Proteomes" id="UP000801492">
    <property type="component" value="Unassembled WGS sequence"/>
</dbReference>
<dbReference type="EMBL" id="VTPC01000621">
    <property type="protein sequence ID" value="KAF2905014.1"/>
    <property type="molecule type" value="Genomic_DNA"/>
</dbReference>
<evidence type="ECO:0000256" key="1">
    <source>
        <dbReference type="SAM" id="MobiDB-lite"/>
    </source>
</evidence>
<sequence>MIRTSSLFSNLYLMLQVREHVISCISLDENVIIDMEDTFDIPEETSTLVISNNEDLDVEKTQNEQEVTLENEDINENNRMEKEGENSSSEHDIMLEIEDPGDPNYVIEEKRISSESTKSLMI</sequence>
<reference evidence="2" key="1">
    <citation type="submission" date="2019-08" db="EMBL/GenBank/DDBJ databases">
        <title>The genome of the North American firefly Photinus pyralis.</title>
        <authorList>
            <consortium name="Photinus pyralis genome working group"/>
            <person name="Fallon T.R."/>
            <person name="Sander Lower S.E."/>
            <person name="Weng J.-K."/>
        </authorList>
    </citation>
    <scope>NUCLEOTIDE SEQUENCE</scope>
    <source>
        <strain evidence="2">TRF0915ILg1</strain>
        <tissue evidence="2">Whole body</tissue>
    </source>
</reference>
<protein>
    <submittedName>
        <fullName evidence="2">Uncharacterized protein</fullName>
    </submittedName>
</protein>
<dbReference type="AlphaFoldDB" id="A0A8K0DJ12"/>